<feature type="transmembrane region" description="Helical" evidence="1">
    <location>
        <begin position="209"/>
        <end position="231"/>
    </location>
</feature>
<evidence type="ECO:0000313" key="3">
    <source>
        <dbReference type="Proteomes" id="UP000683507"/>
    </source>
</evidence>
<dbReference type="AlphaFoldDB" id="A0A916JKN1"/>
<dbReference type="Proteomes" id="UP000683507">
    <property type="component" value="Chromosome"/>
</dbReference>
<reference evidence="2" key="1">
    <citation type="submission" date="2021-04" db="EMBL/GenBank/DDBJ databases">
        <authorList>
            <person name="Rodrigo-Torres L."/>
            <person name="Arahal R. D."/>
            <person name="Lucena T."/>
        </authorList>
    </citation>
    <scope>NUCLEOTIDE SEQUENCE</scope>
    <source>
        <strain evidence="2">AS29M-1</strain>
    </source>
</reference>
<keyword evidence="1" id="KW-0472">Membrane</keyword>
<dbReference type="EMBL" id="OU015584">
    <property type="protein sequence ID" value="CAG5078687.1"/>
    <property type="molecule type" value="Genomic_DNA"/>
</dbReference>
<evidence type="ECO:0000313" key="2">
    <source>
        <dbReference type="EMBL" id="CAG5078687.1"/>
    </source>
</evidence>
<organism evidence="2 3">
    <name type="scientific">Parvicella tangerina</name>
    <dbReference type="NCBI Taxonomy" id="2829795"/>
    <lineage>
        <taxon>Bacteria</taxon>
        <taxon>Pseudomonadati</taxon>
        <taxon>Bacteroidota</taxon>
        <taxon>Flavobacteriia</taxon>
        <taxon>Flavobacteriales</taxon>
        <taxon>Parvicellaceae</taxon>
        <taxon>Parvicella</taxon>
    </lineage>
</organism>
<name>A0A916JKN1_9FLAO</name>
<keyword evidence="1" id="KW-1133">Transmembrane helix</keyword>
<dbReference type="KEGG" id="ptan:CRYO30217_00741"/>
<gene>
    <name evidence="2" type="ORF">CRYO30217_00741</name>
</gene>
<evidence type="ECO:0000256" key="1">
    <source>
        <dbReference type="SAM" id="Phobius"/>
    </source>
</evidence>
<proteinExistence type="predicted"/>
<sequence>MAYENLEQLKELESVLERLDELIEDEDFFRSDVEGYVIRYNECINQASNILDEVLENDPEIPIAHETFFEKAPTFTEEQILVYEELEGFGLNQLNEFRLELAELLEDAQEKPRKDLFNQLTIPVLSLVNHQEHPTRPGYLVYHFKIPEHASYFEELMNERGLFYERFDEQRNGEDVYWFGVRDGDHDAVEIINYTVKGKFRKPLIRDKGARYFVIGFGILIILLAIVGAIMSNL</sequence>
<dbReference type="RefSeq" id="WP_258540967.1">
    <property type="nucleotide sequence ID" value="NZ_OU015584.1"/>
</dbReference>
<accession>A0A916JKN1</accession>
<keyword evidence="3" id="KW-1185">Reference proteome</keyword>
<protein>
    <submittedName>
        <fullName evidence="2">Uncharacterized protein</fullName>
    </submittedName>
</protein>
<keyword evidence="1" id="KW-0812">Transmembrane</keyword>